<dbReference type="AlphaFoldDB" id="A0AAI9K442"/>
<dbReference type="EMBL" id="BLYL01000006">
    <property type="protein sequence ID" value="GFO94330.1"/>
    <property type="molecule type" value="Genomic_DNA"/>
</dbReference>
<dbReference type="Proteomes" id="UP000660047">
    <property type="component" value="Unassembled WGS sequence"/>
</dbReference>
<organism evidence="1 2">
    <name type="scientific">Coprococcus eutactus</name>
    <dbReference type="NCBI Taxonomy" id="33043"/>
    <lineage>
        <taxon>Bacteria</taxon>
        <taxon>Bacillati</taxon>
        <taxon>Bacillota</taxon>
        <taxon>Clostridia</taxon>
        <taxon>Lachnospirales</taxon>
        <taxon>Lachnospiraceae</taxon>
        <taxon>Coprococcus</taxon>
    </lineage>
</organism>
<sequence>MYDKINHMVYQRVEELESMCEKIERYAEKREIIMYITAYLENSASKETIIDRTMKKFNITEEDAEEYYAEVFQQ</sequence>
<reference evidence="1" key="1">
    <citation type="submission" date="2020-06" db="EMBL/GenBank/DDBJ databases">
        <title>Characterization of fructooligosaccharide metabolism and fructooligosaccharide-degrading enzymes in human commensal butyrate producers.</title>
        <authorList>
            <person name="Tanno H."/>
            <person name="Fujii T."/>
            <person name="Hirano K."/>
            <person name="Maeno S."/>
            <person name="Tonozuka T."/>
            <person name="Sakamoto M."/>
            <person name="Ohkuma M."/>
            <person name="Tochio T."/>
            <person name="Endo A."/>
        </authorList>
    </citation>
    <scope>NUCLEOTIDE SEQUENCE</scope>
    <source>
        <strain evidence="1">JCM 31265</strain>
    </source>
</reference>
<gene>
    <name evidence="1" type="ORF">COEU31_13760</name>
</gene>
<proteinExistence type="predicted"/>
<dbReference type="RefSeq" id="WP_207642756.1">
    <property type="nucleotide sequence ID" value="NZ_CYYJ01000001.1"/>
</dbReference>
<comment type="caution">
    <text evidence="1">The sequence shown here is derived from an EMBL/GenBank/DDBJ whole genome shotgun (WGS) entry which is preliminary data.</text>
</comment>
<name>A0AAI9K442_9FIRM</name>
<evidence type="ECO:0000313" key="1">
    <source>
        <dbReference type="EMBL" id="GFO94330.1"/>
    </source>
</evidence>
<evidence type="ECO:0000313" key="2">
    <source>
        <dbReference type="Proteomes" id="UP000660047"/>
    </source>
</evidence>
<protein>
    <submittedName>
        <fullName evidence="1">Uncharacterized protein</fullName>
    </submittedName>
</protein>
<accession>A0AAI9K442</accession>